<keyword evidence="2" id="KW-1003">Cell membrane</keyword>
<feature type="transmembrane region" description="Helical" evidence="8">
    <location>
        <begin position="806"/>
        <end position="828"/>
    </location>
</feature>
<feature type="domain" description="ABC transporter" evidence="9">
    <location>
        <begin position="14"/>
        <end position="249"/>
    </location>
</feature>
<dbReference type="SMART" id="SM00382">
    <property type="entry name" value="AAA"/>
    <property type="match status" value="2"/>
</dbReference>
<keyword evidence="5 11" id="KW-0067">ATP-binding</keyword>
<dbReference type="GO" id="GO:0005524">
    <property type="term" value="F:ATP binding"/>
    <property type="evidence" value="ECO:0007669"/>
    <property type="project" value="UniProtKB-KW"/>
</dbReference>
<evidence type="ECO:0000259" key="10">
    <source>
        <dbReference type="PROSITE" id="PS51012"/>
    </source>
</evidence>
<evidence type="ECO:0000256" key="5">
    <source>
        <dbReference type="ARBA" id="ARBA00022840"/>
    </source>
</evidence>
<feature type="transmembrane region" description="Helical" evidence="8">
    <location>
        <begin position="727"/>
        <end position="750"/>
    </location>
</feature>
<dbReference type="Pfam" id="PF00005">
    <property type="entry name" value="ABC_tran"/>
    <property type="match status" value="2"/>
</dbReference>
<dbReference type="InterPro" id="IPR013525">
    <property type="entry name" value="ABC2_TM"/>
</dbReference>
<protein>
    <submittedName>
        <fullName evidence="11">ABC transporter permease and ATP-binding protein</fullName>
    </submittedName>
</protein>
<evidence type="ECO:0000313" key="12">
    <source>
        <dbReference type="Proteomes" id="UP000002588"/>
    </source>
</evidence>
<dbReference type="NCBIfam" id="NF033858">
    <property type="entry name" value="ABC2_perm_RbbA"/>
    <property type="match status" value="1"/>
</dbReference>
<sequence>MSTTAGSDRGAPVVRLAGVGLRYGSTLALDGIDLEIPAGCMVGLIGPDGVGKSSLMSLVAGARALQAGAVEVLGGSMADAGHRARVCPHIAYMPQGLGKNLYPTLSVEENLQFFGRLFGHDAGERRRRIDDLTRATGLDPFLDRPAGKLSGGMKQKLGLCCALIHDPALLILDEPTTGVDPLARSQFWTLIARIRRGRPGMSVIVATAYMDEAERFDWLVAMNAGRVLATGSPRELHERTGTATLEAAFIALLPESARRGHRAVVVPPLAEGERDEIAIEARGLTMRFGDFTAVDHVSFRIRRGEIFGFLGSNGCGKSTTMKMLTGLLPASEGEAWLFGRKVDAADIDTRRRVGYMSQSFSLYSELTVAQNLVLHARLFDVPEAAIAARVAEMSARFDLGAVLDSLPEQLPLGLRQRLSLAVAMVHKPDLLILDEPTSGVDPVARDSFWRLMIGLAREDKVTIFISTHFMNEAERCDRISLMHAGRVLVSDAPAALVKARGAATLEAAFIAWLEDAGAQAGQAAGNEAAAAPADAAPAAPTLAAPRRAFSPARALSYSRREALELTRDPVRGTLALLGSLLLLLIMGYGITLDVENLNFAVLDRDQSGISQNYTLNLAGSRYFTERPPIADHAELDRRMRSGELSVAIEIPPGFGRDLLRGKTVQIAAWIDGAMPQRAETAKGYVAGMHQAWLLEMARTRFGSTLGIAAATIETRYRYNPDVRSLPAIVPAVIPLLLLMIPAMLTALAVVREKELGSILNLYVTPVTRAEFLIGKQLPYVALGMLNFLLMTLLAVTLFGVPVKGDFATLALAALVFVLFSTGFGLFASTFTRSQIAAIFVAIIGTILPAVQFAGLLNPVSSLEGVGRAIGEIYPATHLLTISRGVFTKALGLGDLQDAFLAMAVAAPVIIGLSIALLKKQER</sequence>
<dbReference type="PANTHER" id="PTHR43038">
    <property type="entry name" value="ATP-BINDING CASSETTE, SUB-FAMILY H, MEMBER 1"/>
    <property type="match status" value="1"/>
</dbReference>
<dbReference type="eggNOG" id="COG0842">
    <property type="taxonomic scope" value="Bacteria"/>
</dbReference>
<dbReference type="CDD" id="cd03230">
    <property type="entry name" value="ABC_DR_subfamily_A"/>
    <property type="match status" value="2"/>
</dbReference>
<feature type="domain" description="ABC transporter" evidence="9">
    <location>
        <begin position="279"/>
        <end position="509"/>
    </location>
</feature>
<dbReference type="OrthoDB" id="9776369at2"/>
<dbReference type="PROSITE" id="PS51012">
    <property type="entry name" value="ABC_TM2"/>
    <property type="match status" value="1"/>
</dbReference>
<dbReference type="Gene3D" id="3.40.50.300">
    <property type="entry name" value="P-loop containing nucleotide triphosphate hydrolases"/>
    <property type="match status" value="2"/>
</dbReference>
<dbReference type="Gene3D" id="3.40.1710.10">
    <property type="entry name" value="abc type-2 transporter like domain"/>
    <property type="match status" value="1"/>
</dbReference>
<dbReference type="GO" id="GO:0016887">
    <property type="term" value="F:ATP hydrolysis activity"/>
    <property type="evidence" value="ECO:0007669"/>
    <property type="project" value="InterPro"/>
</dbReference>
<evidence type="ECO:0000256" key="7">
    <source>
        <dbReference type="ARBA" id="ARBA00023136"/>
    </source>
</evidence>
<dbReference type="InterPro" id="IPR027417">
    <property type="entry name" value="P-loop_NTPase"/>
</dbReference>
<dbReference type="PROSITE" id="PS00211">
    <property type="entry name" value="ABC_TRANSPORTER_1"/>
    <property type="match status" value="1"/>
</dbReference>
<dbReference type="Pfam" id="PF12698">
    <property type="entry name" value="ABC2_membrane_3"/>
    <property type="match status" value="1"/>
</dbReference>
<keyword evidence="4" id="KW-0547">Nucleotide-binding</keyword>
<dbReference type="RefSeq" id="WP_011766636.1">
    <property type="nucleotide sequence ID" value="NC_008702.1"/>
</dbReference>
<keyword evidence="3 8" id="KW-0812">Transmembrane</keyword>
<evidence type="ECO:0000256" key="1">
    <source>
        <dbReference type="ARBA" id="ARBA00004141"/>
    </source>
</evidence>
<proteinExistence type="predicted"/>
<gene>
    <name evidence="11" type="ordered locus">azo2910</name>
</gene>
<dbReference type="HOGENOM" id="CLU_000604_16_3_4"/>
<dbReference type="KEGG" id="aoa:dqs_3050"/>
<evidence type="ECO:0000256" key="2">
    <source>
        <dbReference type="ARBA" id="ARBA00022475"/>
    </source>
</evidence>
<dbReference type="Proteomes" id="UP000002588">
    <property type="component" value="Chromosome"/>
</dbReference>
<dbReference type="InterPro" id="IPR003439">
    <property type="entry name" value="ABC_transporter-like_ATP-bd"/>
</dbReference>
<dbReference type="GO" id="GO:0016020">
    <property type="term" value="C:membrane"/>
    <property type="evidence" value="ECO:0007669"/>
    <property type="project" value="UniProtKB-SubCell"/>
</dbReference>
<dbReference type="PANTHER" id="PTHR43038:SF4">
    <property type="entry name" value="RIBOSOME-ASSOCIATED ATPASE"/>
    <property type="match status" value="1"/>
</dbReference>
<comment type="subcellular location">
    <subcellularLocation>
        <location evidence="1">Membrane</location>
        <topology evidence="1">Multi-pass membrane protein</topology>
    </subcellularLocation>
</comment>
<feature type="domain" description="ABC transmembrane type-2" evidence="10">
    <location>
        <begin position="694"/>
        <end position="920"/>
    </location>
</feature>
<dbReference type="EMBL" id="AM406670">
    <property type="protein sequence ID" value="CAL95526.1"/>
    <property type="molecule type" value="Genomic_DNA"/>
</dbReference>
<dbReference type="InterPro" id="IPR003593">
    <property type="entry name" value="AAA+_ATPase"/>
</dbReference>
<evidence type="ECO:0000259" key="9">
    <source>
        <dbReference type="PROSITE" id="PS50893"/>
    </source>
</evidence>
<keyword evidence="7 8" id="KW-0472">Membrane</keyword>
<dbReference type="eggNOG" id="COG1129">
    <property type="taxonomic scope" value="Bacteria"/>
</dbReference>
<feature type="transmembrane region" description="Helical" evidence="8">
    <location>
        <begin position="777"/>
        <end position="800"/>
    </location>
</feature>
<dbReference type="AlphaFoldDB" id="A1K9M1"/>
<keyword evidence="12" id="KW-1185">Reference proteome</keyword>
<name>A1K9M1_AZOSB</name>
<feature type="transmembrane region" description="Helical" evidence="8">
    <location>
        <begin position="835"/>
        <end position="856"/>
    </location>
</feature>
<dbReference type="InterPro" id="IPR047651">
    <property type="entry name" value="ABC2_perm_RbbA"/>
</dbReference>
<dbReference type="InterPro" id="IPR047817">
    <property type="entry name" value="ABC2_TM_bact-type"/>
</dbReference>
<reference evidence="11 12" key="1">
    <citation type="journal article" date="2006" name="Nat. Biotechnol.">
        <title>Complete genome of the mutualistic, N2-fixing grass endophyte Azoarcus sp. strain BH72.</title>
        <authorList>
            <person name="Krause A."/>
            <person name="Ramakumar A."/>
            <person name="Bartels D."/>
            <person name="Battistoni F."/>
            <person name="Bekel T."/>
            <person name="Boch J."/>
            <person name="Boehm M."/>
            <person name="Friedrich F."/>
            <person name="Hurek T."/>
            <person name="Krause L."/>
            <person name="Linke B."/>
            <person name="McHardy A.C."/>
            <person name="Sarkar A."/>
            <person name="Schneiker S."/>
            <person name="Syed A.A."/>
            <person name="Thauer R."/>
            <person name="Vorhoelter F.-J."/>
            <person name="Weidner S."/>
            <person name="Puehler A."/>
            <person name="Reinhold-Hurek B."/>
            <person name="Kaiser O."/>
            <person name="Goesmann A."/>
        </authorList>
    </citation>
    <scope>NUCLEOTIDE SEQUENCE [LARGE SCALE GENOMIC DNA]</scope>
    <source>
        <strain evidence="11 12">BH72</strain>
    </source>
</reference>
<keyword evidence="6 8" id="KW-1133">Transmembrane helix</keyword>
<evidence type="ECO:0000313" key="11">
    <source>
        <dbReference type="EMBL" id="CAL95526.1"/>
    </source>
</evidence>
<dbReference type="STRING" id="62928.azo2910"/>
<dbReference type="GO" id="GO:0140359">
    <property type="term" value="F:ABC-type transporter activity"/>
    <property type="evidence" value="ECO:0007669"/>
    <property type="project" value="InterPro"/>
</dbReference>
<feature type="transmembrane region" description="Helical" evidence="8">
    <location>
        <begin position="898"/>
        <end position="917"/>
    </location>
</feature>
<evidence type="ECO:0000256" key="3">
    <source>
        <dbReference type="ARBA" id="ARBA00022692"/>
    </source>
</evidence>
<evidence type="ECO:0000256" key="4">
    <source>
        <dbReference type="ARBA" id="ARBA00022741"/>
    </source>
</evidence>
<evidence type="ECO:0000256" key="6">
    <source>
        <dbReference type="ARBA" id="ARBA00022989"/>
    </source>
</evidence>
<accession>A1K9M1</accession>
<organism evidence="11 12">
    <name type="scientific">Azoarcus sp. (strain BH72)</name>
    <dbReference type="NCBI Taxonomy" id="418699"/>
    <lineage>
        <taxon>Bacteria</taxon>
        <taxon>Pseudomonadati</taxon>
        <taxon>Pseudomonadota</taxon>
        <taxon>Betaproteobacteria</taxon>
        <taxon>Rhodocyclales</taxon>
        <taxon>Zoogloeaceae</taxon>
        <taxon>Azoarcus</taxon>
    </lineage>
</organism>
<dbReference type="InterPro" id="IPR017871">
    <property type="entry name" value="ABC_transporter-like_CS"/>
</dbReference>
<dbReference type="PROSITE" id="PS50893">
    <property type="entry name" value="ABC_TRANSPORTER_2"/>
    <property type="match status" value="2"/>
</dbReference>
<dbReference type="KEGG" id="azo:azo2910"/>
<dbReference type="SUPFAM" id="SSF52540">
    <property type="entry name" value="P-loop containing nucleoside triphosphate hydrolases"/>
    <property type="match status" value="2"/>
</dbReference>
<evidence type="ECO:0000256" key="8">
    <source>
        <dbReference type="SAM" id="Phobius"/>
    </source>
</evidence>